<comment type="caution">
    <text evidence="8">The sequence shown here is derived from an EMBL/GenBank/DDBJ whole genome shotgun (WGS) entry which is preliminary data.</text>
</comment>
<keyword evidence="3" id="KW-0808">Transferase</keyword>
<dbReference type="Proteomes" id="UP001214441">
    <property type="component" value="Unassembled WGS sequence"/>
</dbReference>
<evidence type="ECO:0000256" key="5">
    <source>
        <dbReference type="SAM" id="SignalP"/>
    </source>
</evidence>
<evidence type="ECO:0000256" key="3">
    <source>
        <dbReference type="ARBA" id="ARBA00022679"/>
    </source>
</evidence>
<accession>A0ABT7AA62</accession>
<feature type="domain" description="Erythromycin biosynthesis protein CIII-like N-terminal" evidence="7">
    <location>
        <begin position="22"/>
        <end position="252"/>
    </location>
</feature>
<evidence type="ECO:0000313" key="9">
    <source>
        <dbReference type="Proteomes" id="UP001214441"/>
    </source>
</evidence>
<dbReference type="RefSeq" id="WP_274044772.1">
    <property type="nucleotide sequence ID" value="NZ_JANCPR020000078.1"/>
</dbReference>
<dbReference type="InterPro" id="IPR050426">
    <property type="entry name" value="Glycosyltransferase_28"/>
</dbReference>
<dbReference type="Gene3D" id="3.40.50.2000">
    <property type="entry name" value="Glycogen Phosphorylase B"/>
    <property type="match status" value="2"/>
</dbReference>
<organism evidence="8 9">
    <name type="scientific">Streptomyces iconiensis</name>
    <dbReference type="NCBI Taxonomy" id="1384038"/>
    <lineage>
        <taxon>Bacteria</taxon>
        <taxon>Bacillati</taxon>
        <taxon>Actinomycetota</taxon>
        <taxon>Actinomycetes</taxon>
        <taxon>Kitasatosporales</taxon>
        <taxon>Streptomycetaceae</taxon>
        <taxon>Streptomyces</taxon>
    </lineage>
</organism>
<protein>
    <submittedName>
        <fullName evidence="8">DUF1205 domain-containing protein</fullName>
    </submittedName>
</protein>
<feature type="chain" id="PRO_5046351555" evidence="5">
    <location>
        <begin position="24"/>
        <end position="420"/>
    </location>
</feature>
<name>A0ABT7AA62_9ACTN</name>
<sequence length="420" mass="43265">MRVLFTTWAWPSHLYALVPLAWACRAAGHEVLVVSQPGLRNEIAATGLPGAAVGTDVDGVGMVRGYVMPSETGPVIEPAEPAESAGSTEPPGHAGSTGSAGGTAPRTGRGPRAMRMFSAHADSMVDGLTEVASDWRADLVVYEPTALAGPLAAAAAGIPAVRLLYGVDLMARAGPLLPEVLAPLAERLGVKPDGYEPLGDLTIDPCPPGFQVPGDPPRLPMRYVPFNGPGVGGDDLPALPAKGRRRAVVTWGYTMARLHPELFLAGHAARALGALPDTEVVVAVSARQRPLLGELPDGVRVVVDAPLNAVVERADLVVAHGGAGTVLTSLRAGVPLLLVPQLPDHAGHAARVVATGSGEVLTRDEATAAQLREEAARLLDPHAGAAQREAARALRDAMLEQPAPAGLVGVLEERVVTCAA</sequence>
<keyword evidence="9" id="KW-1185">Reference proteome</keyword>
<comment type="similarity">
    <text evidence="1">Belongs to the glycosyltransferase 28 family.</text>
</comment>
<evidence type="ECO:0000256" key="1">
    <source>
        <dbReference type="ARBA" id="ARBA00006962"/>
    </source>
</evidence>
<dbReference type="CDD" id="cd03784">
    <property type="entry name" value="GT1_Gtf-like"/>
    <property type="match status" value="1"/>
</dbReference>
<proteinExistence type="inferred from homology"/>
<feature type="region of interest" description="Disordered" evidence="4">
    <location>
        <begin position="71"/>
        <end position="111"/>
    </location>
</feature>
<feature type="domain" description="Erythromycin biosynthesis protein CIII-like C-terminal" evidence="6">
    <location>
        <begin position="277"/>
        <end position="413"/>
    </location>
</feature>
<evidence type="ECO:0000313" key="8">
    <source>
        <dbReference type="EMBL" id="MDJ1138233.1"/>
    </source>
</evidence>
<dbReference type="Pfam" id="PF06722">
    <property type="entry name" value="EryCIII-like_C"/>
    <property type="match status" value="1"/>
</dbReference>
<keyword evidence="5" id="KW-0732">Signal</keyword>
<dbReference type="EMBL" id="JANCPR020000078">
    <property type="protein sequence ID" value="MDJ1138233.1"/>
    <property type="molecule type" value="Genomic_DNA"/>
</dbReference>
<dbReference type="InterPro" id="IPR048284">
    <property type="entry name" value="EryCIII-like_N"/>
</dbReference>
<dbReference type="InterPro" id="IPR010610">
    <property type="entry name" value="EryCIII-like_C"/>
</dbReference>
<feature type="signal peptide" evidence="5">
    <location>
        <begin position="1"/>
        <end position="23"/>
    </location>
</feature>
<dbReference type="PANTHER" id="PTHR48050:SF13">
    <property type="entry name" value="STEROL 3-BETA-GLUCOSYLTRANSFERASE UGT80A2"/>
    <property type="match status" value="1"/>
</dbReference>
<evidence type="ECO:0000259" key="6">
    <source>
        <dbReference type="Pfam" id="PF06722"/>
    </source>
</evidence>
<dbReference type="Pfam" id="PF21036">
    <property type="entry name" value="EryCIII-like_N"/>
    <property type="match status" value="1"/>
</dbReference>
<reference evidence="8 9" key="1">
    <citation type="submission" date="2023-05" db="EMBL/GenBank/DDBJ databases">
        <title>Streptantibioticus silvisoli sp. nov., acidotolerant actinomycetes 1 from pine litter.</title>
        <authorList>
            <person name="Swiecimska M."/>
            <person name="Golinska P."/>
            <person name="Sangal V."/>
            <person name="Wachnowicz B."/>
            <person name="Goodfellow M."/>
        </authorList>
    </citation>
    <scope>NUCLEOTIDE SEQUENCE [LARGE SCALE GENOMIC DNA]</scope>
    <source>
        <strain evidence="8 9">DSM 42109</strain>
    </source>
</reference>
<gene>
    <name evidence="8" type="ORF">NMN56_041015</name>
</gene>
<feature type="compositionally biased region" description="Low complexity" evidence="4">
    <location>
        <begin position="90"/>
        <end position="111"/>
    </location>
</feature>
<dbReference type="PANTHER" id="PTHR48050">
    <property type="entry name" value="STEROL 3-BETA-GLUCOSYLTRANSFERASE"/>
    <property type="match status" value="1"/>
</dbReference>
<dbReference type="SUPFAM" id="SSF53756">
    <property type="entry name" value="UDP-Glycosyltransferase/glycogen phosphorylase"/>
    <property type="match status" value="1"/>
</dbReference>
<keyword evidence="2" id="KW-0328">Glycosyltransferase</keyword>
<dbReference type="InterPro" id="IPR002213">
    <property type="entry name" value="UDP_glucos_trans"/>
</dbReference>
<evidence type="ECO:0000256" key="4">
    <source>
        <dbReference type="SAM" id="MobiDB-lite"/>
    </source>
</evidence>
<evidence type="ECO:0000259" key="7">
    <source>
        <dbReference type="Pfam" id="PF21036"/>
    </source>
</evidence>
<evidence type="ECO:0000256" key="2">
    <source>
        <dbReference type="ARBA" id="ARBA00022676"/>
    </source>
</evidence>